<evidence type="ECO:0000256" key="4">
    <source>
        <dbReference type="ARBA" id="ARBA00022643"/>
    </source>
</evidence>
<evidence type="ECO:0000256" key="9">
    <source>
        <dbReference type="ARBA" id="ARBA00023192"/>
    </source>
</evidence>
<dbReference type="GO" id="GO:0019344">
    <property type="term" value="P:cysteine biosynthetic process"/>
    <property type="evidence" value="ECO:0007669"/>
    <property type="project" value="UniProtKB-KW"/>
</dbReference>
<dbReference type="InterPro" id="IPR001094">
    <property type="entry name" value="Flavdoxin-like"/>
</dbReference>
<evidence type="ECO:0000256" key="7">
    <source>
        <dbReference type="ARBA" id="ARBA00022982"/>
    </source>
</evidence>
<dbReference type="Proteomes" id="UP001204445">
    <property type="component" value="Unassembled WGS sequence"/>
</dbReference>
<organism evidence="15 16">
    <name type="scientific">Methylohalomonas lacus</name>
    <dbReference type="NCBI Taxonomy" id="398773"/>
    <lineage>
        <taxon>Bacteria</taxon>
        <taxon>Pseudomonadati</taxon>
        <taxon>Pseudomonadota</taxon>
        <taxon>Gammaproteobacteria</taxon>
        <taxon>Methylohalomonadales</taxon>
        <taxon>Methylohalomonadaceae</taxon>
        <taxon>Methylohalomonas</taxon>
    </lineage>
</organism>
<dbReference type="PROSITE" id="PS51384">
    <property type="entry name" value="FAD_FR"/>
    <property type="match status" value="1"/>
</dbReference>
<evidence type="ECO:0000256" key="11">
    <source>
        <dbReference type="PIRNR" id="PIRNR000207"/>
    </source>
</evidence>
<keyword evidence="1 11" id="KW-0813">Transport</keyword>
<dbReference type="NCBIfam" id="NF004859">
    <property type="entry name" value="PRK06214.1"/>
    <property type="match status" value="1"/>
</dbReference>
<dbReference type="GO" id="GO:0050660">
    <property type="term" value="F:flavin adenine dinucleotide binding"/>
    <property type="evidence" value="ECO:0007669"/>
    <property type="project" value="InterPro"/>
</dbReference>
<dbReference type="GO" id="GO:0004783">
    <property type="term" value="F:sulfite reductase (NADPH) activity"/>
    <property type="evidence" value="ECO:0007669"/>
    <property type="project" value="UniProtKB-EC"/>
</dbReference>
<dbReference type="PANTHER" id="PTHR19384:SF128">
    <property type="entry name" value="NADPH OXIDOREDUCTASE A"/>
    <property type="match status" value="1"/>
</dbReference>
<dbReference type="InterPro" id="IPR008254">
    <property type="entry name" value="Flavodoxin/NO_synth"/>
</dbReference>
<dbReference type="EC" id="1.8.1.2" evidence="11"/>
<evidence type="ECO:0000259" key="14">
    <source>
        <dbReference type="PROSITE" id="PS51384"/>
    </source>
</evidence>
<feature type="binding site" evidence="12">
    <location>
        <position position="596"/>
    </location>
    <ligand>
        <name>FAD</name>
        <dbReference type="ChEBI" id="CHEBI:57692"/>
    </ligand>
</feature>
<feature type="binding site" evidence="12">
    <location>
        <position position="316"/>
    </location>
    <ligand>
        <name>FAD</name>
        <dbReference type="ChEBI" id="CHEBI:57692"/>
    </ligand>
</feature>
<evidence type="ECO:0000256" key="2">
    <source>
        <dbReference type="ARBA" id="ARBA00022605"/>
    </source>
</evidence>
<evidence type="ECO:0000259" key="13">
    <source>
        <dbReference type="PROSITE" id="PS50902"/>
    </source>
</evidence>
<keyword evidence="6 11" id="KW-0521">NADP</keyword>
<keyword evidence="2 11" id="KW-0028">Amino-acid biosynthesis</keyword>
<dbReference type="Gene3D" id="2.40.30.10">
    <property type="entry name" value="Translation factors"/>
    <property type="match status" value="1"/>
</dbReference>
<feature type="binding site" evidence="12">
    <location>
        <position position="558"/>
    </location>
    <ligand>
        <name>NADP(+)</name>
        <dbReference type="ChEBI" id="CHEBI:58349"/>
    </ligand>
</feature>
<keyword evidence="9 11" id="KW-0198">Cysteine biosynthesis</keyword>
<comment type="cofactor">
    <cofactor evidence="11 12">
        <name>FMN</name>
        <dbReference type="ChEBI" id="CHEBI:58210"/>
    </cofactor>
    <text evidence="11 12">Binds 1 FMN per subunit.</text>
</comment>
<feature type="binding site" evidence="12">
    <location>
        <begin position="383"/>
        <end position="386"/>
    </location>
    <ligand>
        <name>FAD</name>
        <dbReference type="ChEBI" id="CHEBI:57692"/>
    </ligand>
</feature>
<dbReference type="PRINTS" id="PR00371">
    <property type="entry name" value="FPNCR"/>
</dbReference>
<evidence type="ECO:0000256" key="5">
    <source>
        <dbReference type="ARBA" id="ARBA00022827"/>
    </source>
</evidence>
<comment type="pathway">
    <text evidence="11">Sulfur metabolism; hydrogen sulfide biosynthesis; hydrogen sulfide from sulfite (NADPH route): step 1/1.</text>
</comment>
<proteinExistence type="predicted"/>
<dbReference type="CDD" id="cd06199">
    <property type="entry name" value="SiR"/>
    <property type="match status" value="1"/>
</dbReference>
<evidence type="ECO:0000256" key="10">
    <source>
        <dbReference type="ARBA" id="ARBA00052219"/>
    </source>
</evidence>
<feature type="binding site" evidence="12">
    <location>
        <begin position="522"/>
        <end position="526"/>
    </location>
    <ligand>
        <name>NADP(+)</name>
        <dbReference type="ChEBI" id="CHEBI:58349"/>
    </ligand>
</feature>
<dbReference type="SUPFAM" id="SSF52343">
    <property type="entry name" value="Ferredoxin reductase-like, C-terminal NADP-linked domain"/>
    <property type="match status" value="1"/>
</dbReference>
<dbReference type="Pfam" id="PF00258">
    <property type="entry name" value="Flavodoxin_1"/>
    <property type="match status" value="1"/>
</dbReference>
<dbReference type="SUPFAM" id="SSF63380">
    <property type="entry name" value="Riboflavin synthase domain-like"/>
    <property type="match status" value="1"/>
</dbReference>
<dbReference type="Gene3D" id="1.20.990.10">
    <property type="entry name" value="NADPH-cytochrome p450 Reductase, Chain A, domain 3"/>
    <property type="match status" value="1"/>
</dbReference>
<dbReference type="AlphaFoldDB" id="A0AAE3HMG8"/>
<dbReference type="SUPFAM" id="SSF52218">
    <property type="entry name" value="Flavoproteins"/>
    <property type="match status" value="1"/>
</dbReference>
<dbReference type="Gene3D" id="3.40.50.80">
    <property type="entry name" value="Nucleotide-binding domain of ferredoxin-NADP reductase (FNR) module"/>
    <property type="match status" value="1"/>
</dbReference>
<dbReference type="FunFam" id="3.40.50.80:FF:000001">
    <property type="entry name" value="NADPH--cytochrome P450 reductase 1"/>
    <property type="match status" value="1"/>
</dbReference>
<keyword evidence="4 11" id="KW-0288">FMN</keyword>
<sequence>MNGAKLEPGTSPLTAEQLQQLNHLVQTLSPQQAAWVSGYLAGLQQSGSGAADTAAANAPTLTVLYGSETGNSEEVARQLGERATAQGFAVQIADMAEYKHNRLRQEKHLLAIVSTHGEGDPPEPAQEFFEFLSSKKAPRLDGLQFSVLALGDASYEHYCQAGKDLDSRLEALGGQRLQPRVDCDVDYDDPAENWINGALETLGEVSGEPAPAATEAAGTPSVLYTRKNPYPAAVLENIVLSGRGSAKEVRHVELSLADSGLKWEPGDALGIVPVNDPELVDALLAALAFDAETPVTSPRDEQVPLRQALLNDCELTTLTRPLIEQHAELAATDELKTLLGDDQREALKQYMYGHQLIDLVRDYPPAKASAQDFVSILRRLPPRLYSIASSWRANPDEVHLTVDTVRFEVNGEYRHGVTSTLLADRLAEDDTVSVYIDHNKNFKLPTDPDTPIIMIGPGTGVAPFRAFLQEREEAGASGRNWLFFGDQHFRCDFLYQTEWLRWRRAGLLNRIDVAFSRDQADKIYVQHRLREQARDVYDWIEAGAHVYVCGDAERMAPDVHQALVDIISEQGGLESTQAEGYLKQLQKNRRYQRDVY</sequence>
<dbReference type="InterPro" id="IPR001709">
    <property type="entry name" value="Flavoprot_Pyr_Nucl_cyt_Rdtase"/>
</dbReference>
<comment type="cofactor">
    <cofactor evidence="11 12">
        <name>FAD</name>
        <dbReference type="ChEBI" id="CHEBI:57692"/>
    </cofactor>
    <text evidence="11 12">Binds 1 FAD per subunit.</text>
</comment>
<dbReference type="InterPro" id="IPR029039">
    <property type="entry name" value="Flavoprotein-like_sf"/>
</dbReference>
<feature type="binding site" evidence="12">
    <location>
        <begin position="114"/>
        <end position="117"/>
    </location>
    <ligand>
        <name>FMN</name>
        <dbReference type="ChEBI" id="CHEBI:58210"/>
    </ligand>
</feature>
<dbReference type="PANTHER" id="PTHR19384">
    <property type="entry name" value="NITRIC OXIDE SYNTHASE-RELATED"/>
    <property type="match status" value="1"/>
</dbReference>
<feature type="domain" description="FAD-binding FR-type" evidence="14">
    <location>
        <begin position="227"/>
        <end position="445"/>
    </location>
</feature>
<evidence type="ECO:0000256" key="12">
    <source>
        <dbReference type="PIRSR" id="PIRSR000207-1"/>
    </source>
</evidence>
<feature type="domain" description="Flavodoxin-like" evidence="13">
    <location>
        <begin position="61"/>
        <end position="199"/>
    </location>
</feature>
<keyword evidence="16" id="KW-1185">Reference proteome</keyword>
<dbReference type="PIRSF" id="PIRSF000207">
    <property type="entry name" value="SiR-FP_CysJ"/>
    <property type="match status" value="1"/>
</dbReference>
<dbReference type="EMBL" id="JANUCT010000007">
    <property type="protein sequence ID" value="MCS3903212.1"/>
    <property type="molecule type" value="Genomic_DNA"/>
</dbReference>
<keyword evidence="5 11" id="KW-0274">FAD</keyword>
<dbReference type="Gene3D" id="3.40.50.360">
    <property type="match status" value="1"/>
</dbReference>
<dbReference type="InterPro" id="IPR039261">
    <property type="entry name" value="FNR_nucleotide-bd"/>
</dbReference>
<comment type="caution">
    <text evidence="15">The sequence shown here is derived from an EMBL/GenBank/DDBJ whole genome shotgun (WGS) entry which is preliminary data.</text>
</comment>
<keyword evidence="8 11" id="KW-0560">Oxidoreductase</keyword>
<dbReference type="Pfam" id="PF00667">
    <property type="entry name" value="FAD_binding_1"/>
    <property type="match status" value="1"/>
</dbReference>
<dbReference type="GO" id="GO:0005829">
    <property type="term" value="C:cytosol"/>
    <property type="evidence" value="ECO:0007669"/>
    <property type="project" value="TreeGrafter"/>
</dbReference>
<dbReference type="InterPro" id="IPR023173">
    <property type="entry name" value="NADPH_Cyt_P450_Rdtase_alpha"/>
</dbReference>
<dbReference type="InterPro" id="IPR001433">
    <property type="entry name" value="OxRdtase_FAD/NAD-bd"/>
</dbReference>
<dbReference type="InterPro" id="IPR017938">
    <property type="entry name" value="Riboflavin_synthase-like_b-brl"/>
</dbReference>
<evidence type="ECO:0000256" key="6">
    <source>
        <dbReference type="ARBA" id="ARBA00022857"/>
    </source>
</evidence>
<dbReference type="InterPro" id="IPR010199">
    <property type="entry name" value="CysJ"/>
</dbReference>
<dbReference type="GO" id="GO:0010181">
    <property type="term" value="F:FMN binding"/>
    <property type="evidence" value="ECO:0007669"/>
    <property type="project" value="InterPro"/>
</dbReference>
<dbReference type="PROSITE" id="PS50902">
    <property type="entry name" value="FLAVODOXIN_LIKE"/>
    <property type="match status" value="1"/>
</dbReference>
<evidence type="ECO:0000313" key="15">
    <source>
        <dbReference type="EMBL" id="MCS3903212.1"/>
    </source>
</evidence>
<keyword evidence="3 11" id="KW-0285">Flavoprotein</keyword>
<evidence type="ECO:0000256" key="3">
    <source>
        <dbReference type="ARBA" id="ARBA00022630"/>
    </source>
</evidence>
<feature type="binding site" evidence="12">
    <location>
        <begin position="516"/>
        <end position="517"/>
    </location>
    <ligand>
        <name>NADP(+)</name>
        <dbReference type="ChEBI" id="CHEBI:58349"/>
    </ligand>
</feature>
<reference evidence="15" key="1">
    <citation type="submission" date="2022-08" db="EMBL/GenBank/DDBJ databases">
        <title>Genomic Encyclopedia of Type Strains, Phase III (KMG-III): the genomes of soil and plant-associated and newly described type strains.</title>
        <authorList>
            <person name="Whitman W."/>
        </authorList>
    </citation>
    <scope>NUCLEOTIDE SEQUENCE</scope>
    <source>
        <strain evidence="15">HMT 1</strain>
    </source>
</reference>
<name>A0AAE3HMG8_9GAMM</name>
<dbReference type="RefSeq" id="WP_259054836.1">
    <property type="nucleotide sequence ID" value="NZ_JANUCT010000007.1"/>
</dbReference>
<evidence type="ECO:0000256" key="8">
    <source>
        <dbReference type="ARBA" id="ARBA00023002"/>
    </source>
</evidence>
<feature type="binding site" evidence="12">
    <location>
        <begin position="416"/>
        <end position="419"/>
    </location>
    <ligand>
        <name>FAD</name>
        <dbReference type="ChEBI" id="CHEBI:57692"/>
    </ligand>
</feature>
<dbReference type="NCBIfam" id="TIGR01931">
    <property type="entry name" value="cysJ"/>
    <property type="match status" value="1"/>
</dbReference>
<dbReference type="InterPro" id="IPR003097">
    <property type="entry name" value="CysJ-like_FAD-binding"/>
</dbReference>
<protein>
    <recommendedName>
        <fullName evidence="11">Sulfite reductase [NADPH] flavoprotein alpha-component</fullName>
        <shortName evidence="11">SiR-FP</shortName>
        <ecNumber evidence="11">1.8.1.2</ecNumber>
    </recommendedName>
</protein>
<gene>
    <name evidence="15" type="ORF">J2T55_001232</name>
</gene>
<evidence type="ECO:0000256" key="1">
    <source>
        <dbReference type="ARBA" id="ARBA00022448"/>
    </source>
</evidence>
<dbReference type="InterPro" id="IPR017927">
    <property type="entry name" value="FAD-bd_FR_type"/>
</dbReference>
<feature type="binding site" evidence="12">
    <location>
        <begin position="150"/>
        <end position="159"/>
    </location>
    <ligand>
        <name>FMN</name>
        <dbReference type="ChEBI" id="CHEBI:58210"/>
    </ligand>
</feature>
<evidence type="ECO:0000313" key="16">
    <source>
        <dbReference type="Proteomes" id="UP001204445"/>
    </source>
</evidence>
<accession>A0AAE3HMG8</accession>
<keyword evidence="7 11" id="KW-0249">Electron transport</keyword>
<comment type="catalytic activity">
    <reaction evidence="10 11">
        <text>hydrogen sulfide + 3 NADP(+) + 3 H2O = sulfite + 3 NADPH + 4 H(+)</text>
        <dbReference type="Rhea" id="RHEA:13801"/>
        <dbReference type="ChEBI" id="CHEBI:15377"/>
        <dbReference type="ChEBI" id="CHEBI:15378"/>
        <dbReference type="ChEBI" id="CHEBI:17359"/>
        <dbReference type="ChEBI" id="CHEBI:29919"/>
        <dbReference type="ChEBI" id="CHEBI:57783"/>
        <dbReference type="ChEBI" id="CHEBI:58349"/>
        <dbReference type="EC" id="1.8.1.2"/>
    </reaction>
</comment>
<comment type="function">
    <text evidence="11">Component of the sulfite reductase complex that catalyzes the 6-electron reduction of sulfite to sulfide. This is one of several activities required for the biosynthesis of L-cysteine from sulfate. The flavoprotein component catalyzes the electron flow from NADPH -&gt; FAD -&gt; FMN to the hemoprotein component.</text>
</comment>
<comment type="subunit">
    <text evidence="11">Alpha(8)-beta(8). The alpha component is a flavoprotein, the beta component is a hemoprotein.</text>
</comment>
<dbReference type="PRINTS" id="PR00369">
    <property type="entry name" value="FLAVODOXIN"/>
</dbReference>
<dbReference type="Pfam" id="PF00175">
    <property type="entry name" value="NAD_binding_1"/>
    <property type="match status" value="1"/>
</dbReference>